<evidence type="ECO:0000313" key="3">
    <source>
        <dbReference type="Proteomes" id="UP000322667"/>
    </source>
</evidence>
<dbReference type="Proteomes" id="UP000322667">
    <property type="component" value="Chromosome D12"/>
</dbReference>
<protein>
    <submittedName>
        <fullName evidence="2">Uncharacterized protein</fullName>
    </submittedName>
</protein>
<dbReference type="AlphaFoldDB" id="A0A5D2I8D6"/>
<reference evidence="2 3" key="1">
    <citation type="submission" date="2019-07" db="EMBL/GenBank/DDBJ databases">
        <title>WGS assembly of Gossypium tomentosum.</title>
        <authorList>
            <person name="Chen Z.J."/>
            <person name="Sreedasyam A."/>
            <person name="Ando A."/>
            <person name="Song Q."/>
            <person name="De L."/>
            <person name="Hulse-Kemp A."/>
            <person name="Ding M."/>
            <person name="Ye W."/>
            <person name="Kirkbride R."/>
            <person name="Jenkins J."/>
            <person name="Plott C."/>
            <person name="Lovell J."/>
            <person name="Lin Y.-M."/>
            <person name="Vaughn R."/>
            <person name="Liu B."/>
            <person name="Li W."/>
            <person name="Simpson S."/>
            <person name="Scheffler B."/>
            <person name="Saski C."/>
            <person name="Grover C."/>
            <person name="Hu G."/>
            <person name="Conover J."/>
            <person name="Carlson J."/>
            <person name="Shu S."/>
            <person name="Boston L."/>
            <person name="Williams M."/>
            <person name="Peterson D."/>
            <person name="Mcgee K."/>
            <person name="Jones D."/>
            <person name="Wendel J."/>
            <person name="Stelly D."/>
            <person name="Grimwood J."/>
            <person name="Schmutz J."/>
        </authorList>
    </citation>
    <scope>NUCLEOTIDE SEQUENCE [LARGE SCALE GENOMIC DNA]</scope>
    <source>
        <strain evidence="2">7179.01</strain>
    </source>
</reference>
<keyword evidence="1" id="KW-0472">Membrane</keyword>
<keyword evidence="1" id="KW-0812">Transmembrane</keyword>
<accession>A0A5D2I8D6</accession>
<feature type="transmembrane region" description="Helical" evidence="1">
    <location>
        <begin position="20"/>
        <end position="45"/>
    </location>
</feature>
<organism evidence="2 3">
    <name type="scientific">Gossypium tomentosum</name>
    <name type="common">Hawaiian cotton</name>
    <name type="synonym">Gossypium sandvicense</name>
    <dbReference type="NCBI Taxonomy" id="34277"/>
    <lineage>
        <taxon>Eukaryota</taxon>
        <taxon>Viridiplantae</taxon>
        <taxon>Streptophyta</taxon>
        <taxon>Embryophyta</taxon>
        <taxon>Tracheophyta</taxon>
        <taxon>Spermatophyta</taxon>
        <taxon>Magnoliopsida</taxon>
        <taxon>eudicotyledons</taxon>
        <taxon>Gunneridae</taxon>
        <taxon>Pentapetalae</taxon>
        <taxon>rosids</taxon>
        <taxon>malvids</taxon>
        <taxon>Malvales</taxon>
        <taxon>Malvaceae</taxon>
        <taxon>Malvoideae</taxon>
        <taxon>Gossypium</taxon>
    </lineage>
</organism>
<proteinExistence type="predicted"/>
<name>A0A5D2I8D6_GOSTO</name>
<evidence type="ECO:0000256" key="1">
    <source>
        <dbReference type="SAM" id="Phobius"/>
    </source>
</evidence>
<evidence type="ECO:0000313" key="2">
    <source>
        <dbReference type="EMBL" id="TYH38410.1"/>
    </source>
</evidence>
<dbReference type="EMBL" id="CM017634">
    <property type="protein sequence ID" value="TYH38410.1"/>
    <property type="molecule type" value="Genomic_DNA"/>
</dbReference>
<keyword evidence="3" id="KW-1185">Reference proteome</keyword>
<sequence>MGYDIFHSSSLHSLHPNDYSLIISASSSLLVHLFSLLASLVCWFTSAGSSKLPLILVGYVSIPSCSVQHILNF</sequence>
<gene>
    <name evidence="2" type="ORF">ES332_D12G107900v1</name>
</gene>
<keyword evidence="1" id="KW-1133">Transmembrane helix</keyword>